<dbReference type="GO" id="GO:0016042">
    <property type="term" value="P:lipid catabolic process"/>
    <property type="evidence" value="ECO:0007669"/>
    <property type="project" value="UniProtKB-KW"/>
</dbReference>
<reference evidence="8" key="1">
    <citation type="journal article" date="2008" name="Insect Biochem. Mol. Biol.">
        <title>Comparative sialomics between hard and soft ticks: implications for the evolution of blood-feeding behavior.</title>
        <authorList>
            <person name="Mans B.J."/>
            <person name="Andersen J.F."/>
            <person name="Francischetti I.M."/>
            <person name="Valenzuela J.G."/>
            <person name="Schwan T.G."/>
            <person name="Pham V.M."/>
            <person name="Garfield M.K."/>
            <person name="Hammer C.H."/>
            <person name="Ribeiro J.M."/>
        </authorList>
    </citation>
    <scope>NUCLEOTIDE SEQUENCE</scope>
    <source>
        <strain evidence="8">AM-263</strain>
        <tissue evidence="8">Adult salivary gland</tissue>
    </source>
</reference>
<name>Q09JM7_ARGMO</name>
<dbReference type="Pfam" id="PF05826">
    <property type="entry name" value="Phospholip_A2_2"/>
    <property type="match status" value="1"/>
</dbReference>
<feature type="non-terminal residue" evidence="8">
    <location>
        <position position="1"/>
    </location>
</feature>
<comment type="catalytic activity">
    <reaction evidence="1">
        <text>a 1,2-diacyl-sn-glycero-3-phosphocholine + H2O = a 1-acyl-sn-glycero-3-phosphocholine + a fatty acid + H(+)</text>
        <dbReference type="Rhea" id="RHEA:15801"/>
        <dbReference type="ChEBI" id="CHEBI:15377"/>
        <dbReference type="ChEBI" id="CHEBI:15378"/>
        <dbReference type="ChEBI" id="CHEBI:28868"/>
        <dbReference type="ChEBI" id="CHEBI:57643"/>
        <dbReference type="ChEBI" id="CHEBI:58168"/>
        <dbReference type="EC" id="3.1.1.4"/>
    </reaction>
</comment>
<dbReference type="CDD" id="cd04704">
    <property type="entry name" value="PLA2_bee_venom_like"/>
    <property type="match status" value="1"/>
</dbReference>
<keyword evidence="4" id="KW-0106">Calcium</keyword>
<evidence type="ECO:0000256" key="5">
    <source>
        <dbReference type="ARBA" id="ARBA00022963"/>
    </source>
</evidence>
<evidence type="ECO:0000256" key="4">
    <source>
        <dbReference type="ARBA" id="ARBA00022837"/>
    </source>
</evidence>
<dbReference type="InterPro" id="IPR016090">
    <property type="entry name" value="PLA2-like_dom"/>
</dbReference>
<evidence type="ECO:0000313" key="8">
    <source>
        <dbReference type="EMBL" id="ABI52736.1"/>
    </source>
</evidence>
<evidence type="ECO:0000259" key="7">
    <source>
        <dbReference type="Pfam" id="PF05826"/>
    </source>
</evidence>
<keyword evidence="6" id="KW-0443">Lipid metabolism</keyword>
<dbReference type="GO" id="GO:0006644">
    <property type="term" value="P:phospholipid metabolic process"/>
    <property type="evidence" value="ECO:0007669"/>
    <property type="project" value="InterPro"/>
</dbReference>
<keyword evidence="3" id="KW-0378">Hydrolase</keyword>
<dbReference type="PANTHER" id="PTHR12253">
    <property type="entry name" value="RH14732P"/>
    <property type="match status" value="1"/>
</dbReference>
<evidence type="ECO:0000256" key="1">
    <source>
        <dbReference type="ARBA" id="ARBA00001604"/>
    </source>
</evidence>
<sequence>YTNQCSHPKYGRINKVILLTKWNSGRNFIFPDTKWCGAGNVSNGTGDYGAARRTDMCCEIHDNATDYILAGKSYANHSSLRNPRPHTVTHCKDDMKLFDCLYNDNSTNVSLQFGQAFFDALQVPCFIETYPKVCKRWSGFLFWPSCAEYVLNTTVSKKWQFFYAPNFYDAFVAKWYQNDTEVKREPVQGPADNWTLFCNADPAINCSQYEFLRNNTHETAQ</sequence>
<dbReference type="GO" id="GO:0004623">
    <property type="term" value="F:phospholipase A2 activity"/>
    <property type="evidence" value="ECO:0007669"/>
    <property type="project" value="UniProtKB-EC"/>
</dbReference>
<dbReference type="Gene3D" id="1.20.90.10">
    <property type="entry name" value="Phospholipase A2 domain"/>
    <property type="match status" value="1"/>
</dbReference>
<comment type="cofactor">
    <cofactor evidence="2">
        <name>Ca(2+)</name>
        <dbReference type="ChEBI" id="CHEBI:29108"/>
    </cofactor>
</comment>
<dbReference type="GO" id="GO:0050482">
    <property type="term" value="P:arachidonate secretion"/>
    <property type="evidence" value="ECO:0007669"/>
    <property type="project" value="InterPro"/>
</dbReference>
<dbReference type="EMBL" id="DQ886819">
    <property type="protein sequence ID" value="ABI52736.1"/>
    <property type="molecule type" value="mRNA"/>
</dbReference>
<evidence type="ECO:0000256" key="2">
    <source>
        <dbReference type="ARBA" id="ARBA00001913"/>
    </source>
</evidence>
<dbReference type="AlphaFoldDB" id="Q09JM7"/>
<proteinExistence type="evidence at transcript level"/>
<keyword evidence="5" id="KW-0442">Lipid degradation</keyword>
<dbReference type="SUPFAM" id="SSF48619">
    <property type="entry name" value="Phospholipase A2, PLA2"/>
    <property type="match status" value="1"/>
</dbReference>
<dbReference type="InterPro" id="IPR036444">
    <property type="entry name" value="PLipase_A2_dom_sf"/>
</dbReference>
<accession>Q09JM7</accession>
<evidence type="ECO:0000256" key="6">
    <source>
        <dbReference type="ARBA" id="ARBA00023098"/>
    </source>
</evidence>
<organism evidence="8">
    <name type="scientific">Argas monolakensis</name>
    <name type="common">Mono lake bird tick</name>
    <dbReference type="NCBI Taxonomy" id="34602"/>
    <lineage>
        <taxon>Eukaryota</taxon>
        <taxon>Metazoa</taxon>
        <taxon>Ecdysozoa</taxon>
        <taxon>Arthropoda</taxon>
        <taxon>Chelicerata</taxon>
        <taxon>Arachnida</taxon>
        <taxon>Acari</taxon>
        <taxon>Parasitiformes</taxon>
        <taxon>Ixodida</taxon>
        <taxon>Ixodoidea</taxon>
        <taxon>Argasidae</taxon>
        <taxon>Argasinae</taxon>
        <taxon>Argas</taxon>
    </lineage>
</organism>
<feature type="domain" description="Phospholipase A2-like central" evidence="7">
    <location>
        <begin position="29"/>
        <end position="127"/>
    </location>
</feature>
<protein>
    <submittedName>
        <fullName evidence="8">Phospholipase A2</fullName>
    </submittedName>
</protein>
<evidence type="ECO:0000256" key="3">
    <source>
        <dbReference type="ARBA" id="ARBA00022801"/>
    </source>
</evidence>